<proteinExistence type="predicted"/>
<dbReference type="KEGG" id="mfi:DSM1535_1864"/>
<dbReference type="RefSeq" id="WP_048073265.1">
    <property type="nucleotide sequence ID" value="NZ_DAISQW010000078.1"/>
</dbReference>
<protein>
    <submittedName>
        <fullName evidence="2">Uncharacterized protein</fullName>
    </submittedName>
</protein>
<dbReference type="EMBL" id="LN515531">
    <property type="protein sequence ID" value="CEA14189.1"/>
    <property type="molecule type" value="Genomic_DNA"/>
</dbReference>
<dbReference type="EMBL" id="LN734822">
    <property type="protein sequence ID" value="CEL24771.1"/>
    <property type="molecule type" value="Genomic_DNA"/>
</dbReference>
<dbReference type="Proteomes" id="UP000606900">
    <property type="component" value="Unassembled WGS sequence"/>
</dbReference>
<evidence type="ECO:0000313" key="5">
    <source>
        <dbReference type="Proteomes" id="UP000062768"/>
    </source>
</evidence>
<dbReference type="Proteomes" id="UP000062768">
    <property type="component" value="Chromosome I"/>
</dbReference>
<sequence>MSSDIGDLKKKSSSLKKNKRSEEPSISPEYQKEVEKIRIDTHKKGKRIKIGTIRDFSKRYGL</sequence>
<keyword evidence="5" id="KW-1185">Reference proteome</keyword>
<dbReference type="EMBL" id="JADIIL010000038">
    <property type="protein sequence ID" value="MBF4475913.1"/>
    <property type="molecule type" value="Genomic_DNA"/>
</dbReference>
<evidence type="ECO:0000313" key="4">
    <source>
        <dbReference type="EMBL" id="MBF4475913.1"/>
    </source>
</evidence>
<accession>A0A090I4L1</accession>
<evidence type="ECO:0000256" key="1">
    <source>
        <dbReference type="SAM" id="MobiDB-lite"/>
    </source>
</evidence>
<gene>
    <name evidence="2" type="ORF">DSM1535_1864</name>
    <name evidence="4" type="ORF">ISP06_10675</name>
    <name evidence="3" type="ORF">MB9_1133</name>
</gene>
<name>A0A090I4L1_METFO</name>
<dbReference type="PATRIC" id="fig|2162.10.peg.1184"/>
<reference evidence="3" key="2">
    <citation type="submission" date="2014-09" db="EMBL/GenBank/DDBJ databases">
        <authorList>
            <person name="Bishop-Lilly K.A."/>
            <person name="Broomall S.M."/>
            <person name="Chain P.S."/>
            <person name="Chertkov O."/>
            <person name="Coyne S.R."/>
            <person name="Daligault H.E."/>
            <person name="Davenport K.W."/>
            <person name="Erkkila T."/>
            <person name="Frey K.G."/>
            <person name="Gibbons H.S."/>
            <person name="Gu W."/>
            <person name="Jaissle J."/>
            <person name="Johnson S.L."/>
            <person name="Koroleva G.I."/>
            <person name="Ladner J.T."/>
            <person name="Lo C.-C."/>
            <person name="Minogue T.D."/>
            <person name="Munk C."/>
            <person name="Palacios G.F."/>
            <person name="Redden C.L."/>
            <person name="Rosenzweig C.N."/>
            <person name="Scholz M.B."/>
            <person name="Teshima H."/>
            <person name="Xu Y."/>
        </authorList>
    </citation>
    <scope>NUCLEOTIDE SEQUENCE</scope>
    <source>
        <strain evidence="3">Mb9</strain>
    </source>
</reference>
<dbReference type="GeneID" id="26739383"/>
<dbReference type="AlphaFoldDB" id="A0A090I4L1"/>
<reference evidence="4" key="3">
    <citation type="submission" date="2020-10" db="EMBL/GenBank/DDBJ databases">
        <title>Dehalococcoides mccartyi of a TCE/Cr reducing biochatode.</title>
        <authorList>
            <person name="Matturro B."/>
        </authorList>
    </citation>
    <scope>NUCLEOTIDE SEQUENCE</scope>
    <source>
        <strain evidence="4">Bin2</strain>
    </source>
</reference>
<evidence type="ECO:0000313" key="3">
    <source>
        <dbReference type="EMBL" id="CEL24771.1"/>
    </source>
</evidence>
<organism evidence="2">
    <name type="scientific">Methanobacterium formicicum</name>
    <dbReference type="NCBI Taxonomy" id="2162"/>
    <lineage>
        <taxon>Archaea</taxon>
        <taxon>Methanobacteriati</taxon>
        <taxon>Methanobacteriota</taxon>
        <taxon>Methanomada group</taxon>
        <taxon>Methanobacteria</taxon>
        <taxon>Methanobacteriales</taxon>
        <taxon>Methanobacteriaceae</taxon>
        <taxon>Methanobacterium</taxon>
    </lineage>
</organism>
<reference evidence="2" key="1">
    <citation type="submission" date="2014-08" db="EMBL/GenBank/DDBJ databases">
        <authorList>
            <person name="Wibberg D."/>
        </authorList>
    </citation>
    <scope>NUCLEOTIDE SEQUENCE</scope>
</reference>
<feature type="compositionally biased region" description="Basic and acidic residues" evidence="1">
    <location>
        <begin position="1"/>
        <end position="10"/>
    </location>
</feature>
<evidence type="ECO:0000313" key="2">
    <source>
        <dbReference type="EMBL" id="CEA14189.1"/>
    </source>
</evidence>
<feature type="region of interest" description="Disordered" evidence="1">
    <location>
        <begin position="1"/>
        <end position="31"/>
    </location>
</feature>